<evidence type="ECO:0000256" key="1">
    <source>
        <dbReference type="SAM" id="MobiDB-lite"/>
    </source>
</evidence>
<evidence type="ECO:0000259" key="2">
    <source>
        <dbReference type="Pfam" id="PF00881"/>
    </source>
</evidence>
<dbReference type="SUPFAM" id="SSF55469">
    <property type="entry name" value="FMN-dependent nitroreductase-like"/>
    <property type="match status" value="2"/>
</dbReference>
<dbReference type="EMBL" id="CP063373">
    <property type="protein sequence ID" value="QOV34028.1"/>
    <property type="molecule type" value="Genomic_DNA"/>
</dbReference>
<dbReference type="GO" id="GO:0016491">
    <property type="term" value="F:oxidoreductase activity"/>
    <property type="evidence" value="ECO:0007669"/>
    <property type="project" value="InterPro"/>
</dbReference>
<dbReference type="PANTHER" id="PTHR23026:SF123">
    <property type="entry name" value="NAD(P)H NITROREDUCTASE RV3131-RELATED"/>
    <property type="match status" value="1"/>
</dbReference>
<feature type="region of interest" description="Disordered" evidence="1">
    <location>
        <begin position="309"/>
        <end position="330"/>
    </location>
</feature>
<dbReference type="KEGG" id="sfeu:IM697_28140"/>
<name>A0A7M2SEY4_9ACTN</name>
<dbReference type="Proteomes" id="UP000594205">
    <property type="component" value="Chromosome"/>
</dbReference>
<keyword evidence="4" id="KW-1185">Reference proteome</keyword>
<dbReference type="InterPro" id="IPR029479">
    <property type="entry name" value="Nitroreductase"/>
</dbReference>
<dbReference type="InterPro" id="IPR000415">
    <property type="entry name" value="Nitroreductase-like"/>
</dbReference>
<dbReference type="InterPro" id="IPR050627">
    <property type="entry name" value="Nitroreductase/BluB"/>
</dbReference>
<evidence type="ECO:0000313" key="3">
    <source>
        <dbReference type="EMBL" id="QOV34028.1"/>
    </source>
</evidence>
<dbReference type="PANTHER" id="PTHR23026">
    <property type="entry name" value="NADPH NITROREDUCTASE"/>
    <property type="match status" value="1"/>
</dbReference>
<dbReference type="RefSeq" id="WP_194038902.1">
    <property type="nucleotide sequence ID" value="NZ_CP063373.1"/>
</dbReference>
<sequence length="330" mass="36258">MHTAPLDAATLEACVSAAVAAPSIFNTQPWRYRLDTDTGTLEVHAAPERTLRHADPVGRALHMSVGASVFNLRVAVAHFGRSPVVRLLPSPDHPGLLATVRPTAPLNRHTVGHRADLYPVIRRRRTSRVPFSGRPLPSPVGAELAEAAHTEGASLTFPVAAETARLLRVAAEAEQRNRADPDRGPESRRWVHADPDDPADIGLPRTALGPQDARERIPLRDFTAQRHSERLPARDFETTPVIALLTTEHDRRADWLRAGQALEHVLLLATVHGLRASLLHQPMEWPDLRRDLNPAPDHTGHAQMLIRLGYGPEGPATPRRDQRVVLGTGR</sequence>
<gene>
    <name evidence="3" type="ORF">IM697_28140</name>
</gene>
<evidence type="ECO:0000313" key="4">
    <source>
        <dbReference type="Proteomes" id="UP000594205"/>
    </source>
</evidence>
<feature type="compositionally biased region" description="Basic and acidic residues" evidence="1">
    <location>
        <begin position="172"/>
        <end position="195"/>
    </location>
</feature>
<accession>A0A7M2SEY4</accession>
<protein>
    <submittedName>
        <fullName evidence="3">Nitroreductase family protein</fullName>
    </submittedName>
</protein>
<organism evidence="3 4">
    <name type="scientific">Streptomyces ferrugineus</name>
    <dbReference type="NCBI Taxonomy" id="1413221"/>
    <lineage>
        <taxon>Bacteria</taxon>
        <taxon>Bacillati</taxon>
        <taxon>Actinomycetota</taxon>
        <taxon>Actinomycetes</taxon>
        <taxon>Kitasatosporales</taxon>
        <taxon>Streptomycetaceae</taxon>
        <taxon>Streptomyces</taxon>
    </lineage>
</organism>
<proteinExistence type="predicted"/>
<feature type="domain" description="Nitroreductase" evidence="2">
    <location>
        <begin position="121"/>
        <end position="310"/>
    </location>
</feature>
<reference evidence="3 4" key="1">
    <citation type="submission" date="2020-10" db="EMBL/GenBank/DDBJ databases">
        <title>Streptomyces ferrugineus complate genome analysis.</title>
        <authorList>
            <person name="Anwar N."/>
        </authorList>
    </citation>
    <scope>NUCLEOTIDE SEQUENCE [LARGE SCALE GENOMIC DNA]</scope>
    <source>
        <strain evidence="3 4">CCTCC AA2014009</strain>
    </source>
</reference>
<dbReference type="AlphaFoldDB" id="A0A7M2SEY4"/>
<feature type="region of interest" description="Disordered" evidence="1">
    <location>
        <begin position="172"/>
        <end position="207"/>
    </location>
</feature>
<dbReference type="Gene3D" id="3.40.109.10">
    <property type="entry name" value="NADH Oxidase"/>
    <property type="match status" value="2"/>
</dbReference>
<dbReference type="NCBIfam" id="NF047509">
    <property type="entry name" value="Rv3131_FMN_oxido"/>
    <property type="match status" value="1"/>
</dbReference>
<dbReference type="Pfam" id="PF00881">
    <property type="entry name" value="Nitroreductase"/>
    <property type="match status" value="1"/>
</dbReference>